<evidence type="ECO:0000256" key="2">
    <source>
        <dbReference type="ARBA" id="ARBA00022553"/>
    </source>
</evidence>
<evidence type="ECO:0000313" key="5">
    <source>
        <dbReference type="EnsemblMetazoa" id="G16944.4:cds"/>
    </source>
</evidence>
<organism evidence="5 6">
    <name type="scientific">Magallana gigas</name>
    <name type="common">Pacific oyster</name>
    <name type="synonym">Crassostrea gigas</name>
    <dbReference type="NCBI Taxonomy" id="29159"/>
    <lineage>
        <taxon>Eukaryota</taxon>
        <taxon>Metazoa</taxon>
        <taxon>Spiralia</taxon>
        <taxon>Lophotrochozoa</taxon>
        <taxon>Mollusca</taxon>
        <taxon>Bivalvia</taxon>
        <taxon>Autobranchia</taxon>
        <taxon>Pteriomorphia</taxon>
        <taxon>Ostreida</taxon>
        <taxon>Ostreoidea</taxon>
        <taxon>Ostreidae</taxon>
        <taxon>Magallana</taxon>
    </lineage>
</organism>
<keyword evidence="2" id="KW-0597">Phosphoprotein</keyword>
<evidence type="ECO:0000313" key="6">
    <source>
        <dbReference type="Proteomes" id="UP000005408"/>
    </source>
</evidence>
<name>A0A8W8J2C9_MAGGI</name>
<evidence type="ECO:0000256" key="3">
    <source>
        <dbReference type="ARBA" id="ARBA00022843"/>
    </source>
</evidence>
<sequence>KGNSAGRSVFLRYYCPTPLKTSSDSQKNKKKEELPIYEQAENVDNPLRCPVKLYEFYLSKCPESIKNRSDAFYLVPERSCVPDSPVWYSTQNLSTEAMNKMLHRIRLVREIQEAKYHTQPVYATM</sequence>
<dbReference type="PANTHER" id="PTHR45736">
    <property type="entry name" value="ZINC FINGER MYM-TYPE PROTEIN"/>
    <property type="match status" value="1"/>
</dbReference>
<dbReference type="InterPro" id="IPR051284">
    <property type="entry name" value="ZnF_MYMT-QRICH1"/>
</dbReference>
<keyword evidence="6" id="KW-1185">Reference proteome</keyword>
<reference evidence="5" key="1">
    <citation type="submission" date="2022-08" db="UniProtKB">
        <authorList>
            <consortium name="EnsemblMetazoa"/>
        </authorList>
    </citation>
    <scope>IDENTIFICATION</scope>
    <source>
        <strain evidence="5">05x7-T-G4-1.051#20</strain>
    </source>
</reference>
<dbReference type="InterPro" id="IPR021893">
    <property type="entry name" value="ZMYM2-like_C"/>
</dbReference>
<proteinExistence type="predicted"/>
<dbReference type="Pfam" id="PF12012">
    <property type="entry name" value="DUF3504"/>
    <property type="match status" value="1"/>
</dbReference>
<dbReference type="Proteomes" id="UP000005408">
    <property type="component" value="Unassembled WGS sequence"/>
</dbReference>
<protein>
    <recommendedName>
        <fullName evidence="4">ZMYM2-like/QRICH1 C-terminal domain-containing protein</fullName>
    </recommendedName>
</protein>
<feature type="domain" description="ZMYM2-like/QRICH1 C-terminal" evidence="4">
    <location>
        <begin position="5"/>
        <end position="106"/>
    </location>
</feature>
<accession>A0A8W8J2C9</accession>
<dbReference type="AlphaFoldDB" id="A0A8W8J2C9"/>
<dbReference type="EnsemblMetazoa" id="G16944.4">
    <property type="protein sequence ID" value="G16944.4:cds"/>
    <property type="gene ID" value="G16944"/>
</dbReference>
<keyword evidence="3" id="KW-0832">Ubl conjugation</keyword>
<dbReference type="PANTHER" id="PTHR45736:SF1">
    <property type="entry name" value="WITHOUT CHILDREN, ISOFORM B"/>
    <property type="match status" value="1"/>
</dbReference>
<evidence type="ECO:0000259" key="4">
    <source>
        <dbReference type="Pfam" id="PF12012"/>
    </source>
</evidence>
<evidence type="ECO:0000256" key="1">
    <source>
        <dbReference type="ARBA" id="ARBA00022499"/>
    </source>
</evidence>
<keyword evidence="1" id="KW-1017">Isopeptide bond</keyword>